<dbReference type="AlphaFoldDB" id="A0A6J6S5M6"/>
<organism evidence="4">
    <name type="scientific">freshwater metagenome</name>
    <dbReference type="NCBI Taxonomy" id="449393"/>
    <lineage>
        <taxon>unclassified sequences</taxon>
        <taxon>metagenomes</taxon>
        <taxon>ecological metagenomes</taxon>
    </lineage>
</organism>
<evidence type="ECO:0000313" key="3">
    <source>
        <dbReference type="EMBL" id="CAB4363151.1"/>
    </source>
</evidence>
<evidence type="ECO:0000259" key="2">
    <source>
        <dbReference type="PROSITE" id="PS51782"/>
    </source>
</evidence>
<dbReference type="Gene3D" id="3.10.350.10">
    <property type="entry name" value="LysM domain"/>
    <property type="match status" value="1"/>
</dbReference>
<dbReference type="CDD" id="cd00118">
    <property type="entry name" value="LysM"/>
    <property type="match status" value="1"/>
</dbReference>
<dbReference type="SMART" id="SM00257">
    <property type="entry name" value="LysM"/>
    <property type="match status" value="1"/>
</dbReference>
<reference evidence="4" key="1">
    <citation type="submission" date="2020-05" db="EMBL/GenBank/DDBJ databases">
        <authorList>
            <person name="Chiriac C."/>
            <person name="Salcher M."/>
            <person name="Ghai R."/>
            <person name="Kavagutti S V."/>
        </authorList>
    </citation>
    <scope>NUCLEOTIDE SEQUENCE</scope>
</reference>
<dbReference type="SUPFAM" id="SSF54106">
    <property type="entry name" value="LysM domain"/>
    <property type="match status" value="1"/>
</dbReference>
<evidence type="ECO:0000313" key="5">
    <source>
        <dbReference type="EMBL" id="CAB4921698.1"/>
    </source>
</evidence>
<sequence length="114" mass="11834">MLLAGVCIAVPVLAAACGDDATTQGTLPPIATTTTTTTILQTTTTYPDFYTLQSGDTLGKVAKRFGTTIDELMALNNITDKNKVQAGQDIKLPPQKITVPAATEPPTTSVPPST</sequence>
<dbReference type="PANTHER" id="PTHR33734:SF22">
    <property type="entry name" value="MEMBRANE-BOUND LYTIC MUREIN TRANSGLYCOSYLASE D"/>
    <property type="match status" value="1"/>
</dbReference>
<gene>
    <name evidence="4" type="ORF">UFOPK2656_02027</name>
    <name evidence="5" type="ORF">UFOPK3651_00895</name>
    <name evidence="6" type="ORF">UFOPK3931_02000</name>
    <name evidence="3" type="ORF">UFOPK4189_00930</name>
</gene>
<dbReference type="InterPro" id="IPR036779">
    <property type="entry name" value="LysM_dom_sf"/>
</dbReference>
<evidence type="ECO:0000313" key="6">
    <source>
        <dbReference type="EMBL" id="CAB4998890.1"/>
    </source>
</evidence>
<feature type="domain" description="LysM" evidence="2">
    <location>
        <begin position="48"/>
        <end position="92"/>
    </location>
</feature>
<dbReference type="InterPro" id="IPR018392">
    <property type="entry name" value="LysM"/>
</dbReference>
<dbReference type="EMBL" id="CAFBMT010000004">
    <property type="protein sequence ID" value="CAB4921698.1"/>
    <property type="molecule type" value="Genomic_DNA"/>
</dbReference>
<dbReference type="EMBL" id="CAEZYF010000012">
    <property type="protein sequence ID" value="CAB4729789.1"/>
    <property type="molecule type" value="Genomic_DNA"/>
</dbReference>
<name>A0A6J6S5M6_9ZZZZ</name>
<accession>A0A6J6S5M6</accession>
<dbReference type="EMBL" id="CAESGF010000004">
    <property type="protein sequence ID" value="CAB4363151.1"/>
    <property type="molecule type" value="Genomic_DNA"/>
</dbReference>
<protein>
    <submittedName>
        <fullName evidence="4">Unannotated protein</fullName>
    </submittedName>
</protein>
<evidence type="ECO:0000313" key="4">
    <source>
        <dbReference type="EMBL" id="CAB4729789.1"/>
    </source>
</evidence>
<feature type="compositionally biased region" description="Low complexity" evidence="1">
    <location>
        <begin position="98"/>
        <end position="114"/>
    </location>
</feature>
<proteinExistence type="predicted"/>
<feature type="region of interest" description="Disordered" evidence="1">
    <location>
        <begin position="95"/>
        <end position="114"/>
    </location>
</feature>
<evidence type="ECO:0000256" key="1">
    <source>
        <dbReference type="SAM" id="MobiDB-lite"/>
    </source>
</evidence>
<dbReference type="PANTHER" id="PTHR33734">
    <property type="entry name" value="LYSM DOMAIN-CONTAINING GPI-ANCHORED PROTEIN 2"/>
    <property type="match status" value="1"/>
</dbReference>
<dbReference type="PROSITE" id="PS51782">
    <property type="entry name" value="LYSM"/>
    <property type="match status" value="1"/>
</dbReference>
<dbReference type="EMBL" id="CAFBOL010000058">
    <property type="protein sequence ID" value="CAB4998890.1"/>
    <property type="molecule type" value="Genomic_DNA"/>
</dbReference>
<dbReference type="Pfam" id="PF01476">
    <property type="entry name" value="LysM"/>
    <property type="match status" value="1"/>
</dbReference>